<proteinExistence type="predicted"/>
<gene>
    <name evidence="2" type="ORF">ACGRVM_09915</name>
</gene>
<protein>
    <submittedName>
        <fullName evidence="2">Uncharacterized protein</fullName>
    </submittedName>
</protein>
<organism evidence="2 3">
    <name type="scientific">Roseovarius aquimarinus</name>
    <dbReference type="NCBI Taxonomy" id="1229156"/>
    <lineage>
        <taxon>Bacteria</taxon>
        <taxon>Pseudomonadati</taxon>
        <taxon>Pseudomonadota</taxon>
        <taxon>Alphaproteobacteria</taxon>
        <taxon>Rhodobacterales</taxon>
        <taxon>Roseobacteraceae</taxon>
        <taxon>Roseovarius</taxon>
    </lineage>
</organism>
<sequence length="82" mass="9020">MKRFILISALCVPVAGLATAFDGSVEMTPNIVEIRVAPNDLAECQRSLDTLRQKPVVTDDGFRLPEFMRGDDLPRSVCVARS</sequence>
<reference evidence="2 3" key="1">
    <citation type="submission" date="2024-10" db="EMBL/GenBank/DDBJ databases">
        <authorList>
            <person name="Yang X.-N."/>
        </authorList>
    </citation>
    <scope>NUCLEOTIDE SEQUENCE [LARGE SCALE GENOMIC DNA]</scope>
    <source>
        <strain evidence="2 3">CAU 1059</strain>
    </source>
</reference>
<dbReference type="Proteomes" id="UP001607157">
    <property type="component" value="Unassembled WGS sequence"/>
</dbReference>
<keyword evidence="3" id="KW-1185">Reference proteome</keyword>
<name>A0ABW7I901_9RHOB</name>
<accession>A0ABW7I901</accession>
<keyword evidence="1" id="KW-0732">Signal</keyword>
<evidence type="ECO:0000313" key="3">
    <source>
        <dbReference type="Proteomes" id="UP001607157"/>
    </source>
</evidence>
<comment type="caution">
    <text evidence="2">The sequence shown here is derived from an EMBL/GenBank/DDBJ whole genome shotgun (WGS) entry which is preliminary data.</text>
</comment>
<dbReference type="EMBL" id="JBIHMM010000002">
    <property type="protein sequence ID" value="MFH0254211.1"/>
    <property type="molecule type" value="Genomic_DNA"/>
</dbReference>
<evidence type="ECO:0000256" key="1">
    <source>
        <dbReference type="SAM" id="SignalP"/>
    </source>
</evidence>
<dbReference type="RefSeq" id="WP_377170342.1">
    <property type="nucleotide sequence ID" value="NZ_JBHTJC010000002.1"/>
</dbReference>
<evidence type="ECO:0000313" key="2">
    <source>
        <dbReference type="EMBL" id="MFH0254211.1"/>
    </source>
</evidence>
<feature type="signal peptide" evidence="1">
    <location>
        <begin position="1"/>
        <end position="20"/>
    </location>
</feature>
<feature type="chain" id="PRO_5046637925" evidence="1">
    <location>
        <begin position="21"/>
        <end position="82"/>
    </location>
</feature>